<gene>
    <name evidence="2" type="ORF">GYMLUDRAFT_101294</name>
</gene>
<dbReference type="HOGENOM" id="CLU_813953_0_0_1"/>
<dbReference type="OrthoDB" id="3059685at2759"/>
<keyword evidence="3" id="KW-1185">Reference proteome</keyword>
<evidence type="ECO:0000313" key="3">
    <source>
        <dbReference type="Proteomes" id="UP000053593"/>
    </source>
</evidence>
<name>A0A0D0C6Z6_9AGAR</name>
<reference evidence="2 3" key="1">
    <citation type="submission" date="2014-04" db="EMBL/GenBank/DDBJ databases">
        <title>Evolutionary Origins and Diversification of the Mycorrhizal Mutualists.</title>
        <authorList>
            <consortium name="DOE Joint Genome Institute"/>
            <consortium name="Mycorrhizal Genomics Consortium"/>
            <person name="Kohler A."/>
            <person name="Kuo A."/>
            <person name="Nagy L.G."/>
            <person name="Floudas D."/>
            <person name="Copeland A."/>
            <person name="Barry K.W."/>
            <person name="Cichocki N."/>
            <person name="Veneault-Fourrey C."/>
            <person name="LaButti K."/>
            <person name="Lindquist E.A."/>
            <person name="Lipzen A."/>
            <person name="Lundell T."/>
            <person name="Morin E."/>
            <person name="Murat C."/>
            <person name="Riley R."/>
            <person name="Ohm R."/>
            <person name="Sun H."/>
            <person name="Tunlid A."/>
            <person name="Henrissat B."/>
            <person name="Grigoriev I.V."/>
            <person name="Hibbett D.S."/>
            <person name="Martin F."/>
        </authorList>
    </citation>
    <scope>NUCLEOTIDE SEQUENCE [LARGE SCALE GENOMIC DNA]</scope>
    <source>
        <strain evidence="2 3">FD-317 M1</strain>
    </source>
</reference>
<dbReference type="EMBL" id="KN834901">
    <property type="protein sequence ID" value="KIK50473.1"/>
    <property type="molecule type" value="Genomic_DNA"/>
</dbReference>
<protein>
    <submittedName>
        <fullName evidence="2">Uncharacterized protein</fullName>
    </submittedName>
</protein>
<proteinExistence type="predicted"/>
<organism evidence="2 3">
    <name type="scientific">Collybiopsis luxurians FD-317 M1</name>
    <dbReference type="NCBI Taxonomy" id="944289"/>
    <lineage>
        <taxon>Eukaryota</taxon>
        <taxon>Fungi</taxon>
        <taxon>Dikarya</taxon>
        <taxon>Basidiomycota</taxon>
        <taxon>Agaricomycotina</taxon>
        <taxon>Agaricomycetes</taxon>
        <taxon>Agaricomycetidae</taxon>
        <taxon>Agaricales</taxon>
        <taxon>Marasmiineae</taxon>
        <taxon>Omphalotaceae</taxon>
        <taxon>Collybiopsis</taxon>
        <taxon>Collybiopsis luxurians</taxon>
    </lineage>
</organism>
<feature type="compositionally biased region" description="Low complexity" evidence="1">
    <location>
        <begin position="91"/>
        <end position="105"/>
    </location>
</feature>
<sequence length="341" mass="37530">MTTMMVTRMPRLDMLLKEAHRRETRMCDERPTKRARTMSYNGSDVSRLQCQNSSTIMDSLFIEEHRISSPQSIHHPNRSSVRPMKALPQRSVSKPSSTATPTSSVQPPPPPQFSGTFNLISSSSSSIPPNLFNTSDQDSAFRSLYKILSSDNQSSPPGSTEHGQCYLPDRSECSSKPGLIHSSALRDPLNDQRLSINLHDIREVGLGSFSSGLQRKCSDVDMEPSQNQSLAVAVAAPTPGLSAGAQLICYGDGSTGDIIDGFGELAIRRVWCGCSEGEGDDDDDDDTLIEVFEGHLAFQVFFGDSYVQRGLADVLDHRFEFWAVRSRESLSLEAGMREVYA</sequence>
<feature type="compositionally biased region" description="Polar residues" evidence="1">
    <location>
        <begin position="149"/>
        <end position="162"/>
    </location>
</feature>
<accession>A0A0D0C6Z6</accession>
<dbReference type="AlphaFoldDB" id="A0A0D0C6Z6"/>
<dbReference type="Proteomes" id="UP000053593">
    <property type="component" value="Unassembled WGS sequence"/>
</dbReference>
<evidence type="ECO:0000313" key="2">
    <source>
        <dbReference type="EMBL" id="KIK50473.1"/>
    </source>
</evidence>
<feature type="region of interest" description="Disordered" evidence="1">
    <location>
        <begin position="149"/>
        <end position="168"/>
    </location>
</feature>
<feature type="region of interest" description="Disordered" evidence="1">
    <location>
        <begin position="67"/>
        <end position="120"/>
    </location>
</feature>
<evidence type="ECO:0000256" key="1">
    <source>
        <dbReference type="SAM" id="MobiDB-lite"/>
    </source>
</evidence>
<feature type="compositionally biased region" description="Polar residues" evidence="1">
    <location>
        <begin position="68"/>
        <end position="80"/>
    </location>
</feature>